<gene>
    <name evidence="1" type="ORF">LMG28138_06106</name>
</gene>
<evidence type="ECO:0000313" key="2">
    <source>
        <dbReference type="Proteomes" id="UP000494115"/>
    </source>
</evidence>
<reference evidence="1 2" key="1">
    <citation type="submission" date="2020-04" db="EMBL/GenBank/DDBJ databases">
        <authorList>
            <person name="De Canck E."/>
        </authorList>
    </citation>
    <scope>NUCLEOTIDE SEQUENCE [LARGE SCALE GENOMIC DNA]</scope>
    <source>
        <strain evidence="1 2">LMG 28138</strain>
    </source>
</reference>
<protein>
    <submittedName>
        <fullName evidence="1">Uncharacterized protein</fullName>
    </submittedName>
</protein>
<name>A0A6S7DIR8_9BURK</name>
<sequence>MVSSEVSLRGHHRVSAAIEPLHAADLRVLQHRRIHHRDEAIEIRDDFILLHKAMRIVARVRISRQCTLPVRRDETERVPALVAPSMRDGLFLDDEVIDAGLL</sequence>
<evidence type="ECO:0000313" key="1">
    <source>
        <dbReference type="EMBL" id="CAB3809512.1"/>
    </source>
</evidence>
<keyword evidence="2" id="KW-1185">Reference proteome</keyword>
<accession>A0A6S7DIR8</accession>
<dbReference type="EMBL" id="CADIKM010000182">
    <property type="protein sequence ID" value="CAB3809512.1"/>
    <property type="molecule type" value="Genomic_DNA"/>
</dbReference>
<dbReference type="AlphaFoldDB" id="A0A6S7DIR8"/>
<proteinExistence type="predicted"/>
<organism evidence="1 2">
    <name type="scientific">Pararobbsia alpina</name>
    <dbReference type="NCBI Taxonomy" id="621374"/>
    <lineage>
        <taxon>Bacteria</taxon>
        <taxon>Pseudomonadati</taxon>
        <taxon>Pseudomonadota</taxon>
        <taxon>Betaproteobacteria</taxon>
        <taxon>Burkholderiales</taxon>
        <taxon>Burkholderiaceae</taxon>
        <taxon>Pararobbsia</taxon>
    </lineage>
</organism>
<dbReference type="Proteomes" id="UP000494115">
    <property type="component" value="Unassembled WGS sequence"/>
</dbReference>